<evidence type="ECO:0000313" key="2">
    <source>
        <dbReference type="EMBL" id="KAG8588928.1"/>
    </source>
</evidence>
<protein>
    <recommendedName>
        <fullName evidence="4">UHRF1-binding protein 1</fullName>
    </recommendedName>
</protein>
<dbReference type="AlphaFoldDB" id="A0AAV7CUW6"/>
<feature type="region of interest" description="Disordered" evidence="1">
    <location>
        <begin position="730"/>
        <end position="764"/>
    </location>
</feature>
<dbReference type="PANTHER" id="PTHR22774">
    <property type="entry name" value="CHOREIN N-TERMINAL DOMAIN-CONTAINING PROTEIN"/>
    <property type="match status" value="1"/>
</dbReference>
<gene>
    <name evidence="2" type="ORF">GDO81_006159</name>
</gene>
<sequence length="1117" mass="125598">MLDLPTWLAITRVYCNRAAIRIQWTKLKTHPICLMLDKVEIEMKTCEEPRTPNGPSPIALAAGQSEYGFAEKVVEGMFLEISCVSIKIQSHTFRASLQLWQLQGYSVSPTWQQSDLRFTRLTHSQRGEVLTFKQVSWQTLRIEADASESCEDAPSTPLRLLTNGGKLNVALKRRTKDCMVLSSKLSFFLDELLWVLTDSQLRALLSYTKSLSEAIQKSVRQKKQIGVEQVPSPTTAVNWSVSSPNSSSSSFEHYFEKFNVKETSYHLLLSRLEIHVCDESQTRGTVSGGAIQMTFRRIMLDYYPTHKTGQSCAHWNNYSPAMKSCEQWIQDLEEDRKSKEVFNIAMVGKISSQRNEQGTTREPSLYFRSVLIRIEDMDIYQVSSTGQTLPKPPLVSCNRSRSASSAVHLQYTEYYCLPGESLPVPPPALYIQLNGLLLYFATQSILWLNIFMLDLSYHLKQLTDVSSIMNEGATENRDVRLDGFNLKLSFPVKAPTYSIPERPSSLCAHLTSITLTNTRQAPGSNLELLQSIFRSFAANEDFHCPSGPLHPVFLSHLFPSSDFPATSLWTLHSPGLSFHFEGGSSKHDILLHRMPFTALACLLLPELELQVMINVDDTTRLQLNHYHYLTMLRFQEQIQVLLEGLQHSQSDFLIQITPSYQMKICVGMQIPVVSITLLLPTSISPVSPVQPEDSERSSLVGSDMAEGGMACEKETNKTNEFVIVDEYSGHEPKEQPQGGLDEQKEEASNLHQQKNKEQRDDLTENGLQKEVLTNNSMQTKELTVDLLLGKEFARETLLSTLGLTRETFSLGKERMQRFLNDAKHKDSDVLQSRASSTLSRTQSLDTVSIDGLEVLSLDSETTENFLLKLDAEMTCNGETVLTEQDDTSQSTEGPEPHQICTLAFHNVSSVCHFVGDNLAVTVKAVDLNFAQKVEDLKGLLGSDPTKKSTPRMVLNFDLGPAATALSPLAVKNGFLQLYINEVTSEIPVSALTHVGPFLEDEQIPEILPMIIEVTNCKIILRDDGPCIYPSPIVPEPVAFSVENLKVRRREDGVFQVTGQESFNLFSLPTKKASQELPDSKEELQKELLAARAKLEEQQKIEHRLLQEIRKYNPNFQL</sequence>
<evidence type="ECO:0000313" key="3">
    <source>
        <dbReference type="Proteomes" id="UP000824782"/>
    </source>
</evidence>
<dbReference type="InterPro" id="IPR026728">
    <property type="entry name" value="BLTP3A/B"/>
</dbReference>
<reference evidence="2" key="1">
    <citation type="thesis" date="2020" institute="ProQuest LLC" country="789 East Eisenhower Parkway, Ann Arbor, MI, USA">
        <title>Comparative Genomics and Chromosome Evolution.</title>
        <authorList>
            <person name="Mudd A.B."/>
        </authorList>
    </citation>
    <scope>NUCLEOTIDE SEQUENCE</scope>
    <source>
        <strain evidence="2">237g6f4</strain>
        <tissue evidence="2">Blood</tissue>
    </source>
</reference>
<dbReference type="PANTHER" id="PTHR22774:SF15">
    <property type="entry name" value="BRIDGE-LIKE LIPID TRANSFER PROTEIN FAMILY MEMBER 3A"/>
    <property type="match status" value="1"/>
</dbReference>
<dbReference type="EMBL" id="WNYA01000002">
    <property type="protein sequence ID" value="KAG8588928.1"/>
    <property type="molecule type" value="Genomic_DNA"/>
</dbReference>
<accession>A0AAV7CUW6</accession>
<comment type="caution">
    <text evidence="2">The sequence shown here is derived from an EMBL/GenBank/DDBJ whole genome shotgun (WGS) entry which is preliminary data.</text>
</comment>
<dbReference type="Proteomes" id="UP000824782">
    <property type="component" value="Unassembled WGS sequence"/>
</dbReference>
<organism evidence="2 3">
    <name type="scientific">Engystomops pustulosus</name>
    <name type="common">Tungara frog</name>
    <name type="synonym">Physalaemus pustulosus</name>
    <dbReference type="NCBI Taxonomy" id="76066"/>
    <lineage>
        <taxon>Eukaryota</taxon>
        <taxon>Metazoa</taxon>
        <taxon>Chordata</taxon>
        <taxon>Craniata</taxon>
        <taxon>Vertebrata</taxon>
        <taxon>Euteleostomi</taxon>
        <taxon>Amphibia</taxon>
        <taxon>Batrachia</taxon>
        <taxon>Anura</taxon>
        <taxon>Neobatrachia</taxon>
        <taxon>Hyloidea</taxon>
        <taxon>Leptodactylidae</taxon>
        <taxon>Leiuperinae</taxon>
        <taxon>Engystomops</taxon>
    </lineage>
</organism>
<dbReference type="GO" id="GO:0042826">
    <property type="term" value="F:histone deacetylase binding"/>
    <property type="evidence" value="ECO:0007669"/>
    <property type="project" value="TreeGrafter"/>
</dbReference>
<dbReference type="Pfam" id="PF24917">
    <property type="entry name" value="BLTP3A_B"/>
    <property type="match status" value="3"/>
</dbReference>
<proteinExistence type="predicted"/>
<evidence type="ECO:0008006" key="4">
    <source>
        <dbReference type="Google" id="ProtNLM"/>
    </source>
</evidence>
<feature type="compositionally biased region" description="Basic and acidic residues" evidence="1">
    <location>
        <begin position="741"/>
        <end position="762"/>
    </location>
</feature>
<name>A0AAV7CUW6_ENGPU</name>
<keyword evidence="3" id="KW-1185">Reference proteome</keyword>
<evidence type="ECO:0000256" key="1">
    <source>
        <dbReference type="SAM" id="MobiDB-lite"/>
    </source>
</evidence>